<proteinExistence type="predicted"/>
<organism evidence="2 3">
    <name type="scientific">Aliiglaciecola lipolytica E3</name>
    <dbReference type="NCBI Taxonomy" id="1127673"/>
    <lineage>
        <taxon>Bacteria</taxon>
        <taxon>Pseudomonadati</taxon>
        <taxon>Pseudomonadota</taxon>
        <taxon>Gammaproteobacteria</taxon>
        <taxon>Alteromonadales</taxon>
        <taxon>Alteromonadaceae</taxon>
        <taxon>Aliiglaciecola</taxon>
    </lineage>
</organism>
<dbReference type="Proteomes" id="UP000006334">
    <property type="component" value="Unassembled WGS sequence"/>
</dbReference>
<dbReference type="RefSeq" id="WP_008846759.1">
    <property type="nucleotide sequence ID" value="NZ_BAEN01000076.1"/>
</dbReference>
<dbReference type="GO" id="GO:0016747">
    <property type="term" value="F:acyltransferase activity, transferring groups other than amino-acyl groups"/>
    <property type="evidence" value="ECO:0007669"/>
    <property type="project" value="InterPro"/>
</dbReference>
<dbReference type="EMBL" id="BAEN01000076">
    <property type="protein sequence ID" value="GAC16957.1"/>
    <property type="molecule type" value="Genomic_DNA"/>
</dbReference>
<evidence type="ECO:0000259" key="1">
    <source>
        <dbReference type="PROSITE" id="PS51186"/>
    </source>
</evidence>
<dbReference type="STRING" id="1127673.GLIP_4346"/>
<evidence type="ECO:0000313" key="3">
    <source>
        <dbReference type="Proteomes" id="UP000006334"/>
    </source>
</evidence>
<dbReference type="AlphaFoldDB" id="K6YFM9"/>
<keyword evidence="3" id="KW-1185">Reference proteome</keyword>
<dbReference type="OrthoDB" id="326501at2"/>
<dbReference type="InterPro" id="IPR000182">
    <property type="entry name" value="GNAT_dom"/>
</dbReference>
<feature type="domain" description="N-acetyltransferase" evidence="1">
    <location>
        <begin position="8"/>
        <end position="162"/>
    </location>
</feature>
<name>K6YFM9_9ALTE</name>
<dbReference type="SUPFAM" id="SSF55729">
    <property type="entry name" value="Acyl-CoA N-acyltransferases (Nat)"/>
    <property type="match status" value="1"/>
</dbReference>
<gene>
    <name evidence="2" type="ORF">GLIP_4346</name>
</gene>
<reference evidence="2 3" key="1">
    <citation type="journal article" date="2017" name="Antonie Van Leeuwenhoek">
        <title>Rhizobium rhizosphaerae sp. nov., a novel species isolated from rice rhizosphere.</title>
        <authorList>
            <person name="Zhao J.J."/>
            <person name="Zhang J."/>
            <person name="Zhang R.J."/>
            <person name="Zhang C.W."/>
            <person name="Yin H.Q."/>
            <person name="Zhang X.X."/>
        </authorList>
    </citation>
    <scope>NUCLEOTIDE SEQUENCE [LARGE SCALE GENOMIC DNA]</scope>
    <source>
        <strain evidence="2 3">E3</strain>
    </source>
</reference>
<dbReference type="Pfam" id="PF00583">
    <property type="entry name" value="Acetyltransf_1"/>
    <property type="match status" value="1"/>
</dbReference>
<dbReference type="PROSITE" id="PS51186">
    <property type="entry name" value="GNAT"/>
    <property type="match status" value="1"/>
</dbReference>
<dbReference type="InterPro" id="IPR016181">
    <property type="entry name" value="Acyl_CoA_acyltransferase"/>
</dbReference>
<dbReference type="Gene3D" id="3.40.630.30">
    <property type="match status" value="1"/>
</dbReference>
<accession>K6YFM9</accession>
<dbReference type="CDD" id="cd04301">
    <property type="entry name" value="NAT_SF"/>
    <property type="match status" value="1"/>
</dbReference>
<dbReference type="eggNOG" id="COG0456">
    <property type="taxonomic scope" value="Bacteria"/>
</dbReference>
<sequence>MDKNALSLNLESATEKDVINLHGWFTNILEIRQWGGPSMDFPISVMQFIAETKLDQLNSYKIVDHKNNMLAFGQCYQRLERCHLARLVVSPDARGKGLGKYLVEQLMLYAPKSITTKGFSLFVLANNTVARTLYEKLGFRCIDYPEPMDSTMAECEYLIKDN</sequence>
<protein>
    <recommendedName>
        <fullName evidence="1">N-acetyltransferase domain-containing protein</fullName>
    </recommendedName>
</protein>
<evidence type="ECO:0000313" key="2">
    <source>
        <dbReference type="EMBL" id="GAC16957.1"/>
    </source>
</evidence>
<comment type="caution">
    <text evidence="2">The sequence shown here is derived from an EMBL/GenBank/DDBJ whole genome shotgun (WGS) entry which is preliminary data.</text>
</comment>